<feature type="transmembrane region" description="Helical" evidence="1">
    <location>
        <begin position="201"/>
        <end position="221"/>
    </location>
</feature>
<dbReference type="AlphaFoldDB" id="A0AA88IB94"/>
<dbReference type="PANTHER" id="PTHR38553:SF1">
    <property type="entry name" value="G PROTEIN-COUPLED RECEPTOR"/>
    <property type="match status" value="1"/>
</dbReference>
<organism evidence="2 3">
    <name type="scientific">Artemia franciscana</name>
    <name type="common">Brine shrimp</name>
    <name type="synonym">Artemia sanfranciscana</name>
    <dbReference type="NCBI Taxonomy" id="6661"/>
    <lineage>
        <taxon>Eukaryota</taxon>
        <taxon>Metazoa</taxon>
        <taxon>Ecdysozoa</taxon>
        <taxon>Arthropoda</taxon>
        <taxon>Crustacea</taxon>
        <taxon>Branchiopoda</taxon>
        <taxon>Anostraca</taxon>
        <taxon>Artemiidae</taxon>
        <taxon>Artemia</taxon>
    </lineage>
</organism>
<accession>A0AA88IB94</accession>
<keyword evidence="3" id="KW-1185">Reference proteome</keyword>
<feature type="transmembrane region" description="Helical" evidence="1">
    <location>
        <begin position="27"/>
        <end position="46"/>
    </location>
</feature>
<feature type="transmembrane region" description="Helical" evidence="1">
    <location>
        <begin position="87"/>
        <end position="107"/>
    </location>
</feature>
<keyword evidence="1" id="KW-0472">Membrane</keyword>
<keyword evidence="1" id="KW-1133">Transmembrane helix</keyword>
<evidence type="ECO:0000313" key="2">
    <source>
        <dbReference type="EMBL" id="KAK2718082.1"/>
    </source>
</evidence>
<reference evidence="2" key="1">
    <citation type="submission" date="2023-07" db="EMBL/GenBank/DDBJ databases">
        <title>Chromosome-level genome assembly of Artemia franciscana.</title>
        <authorList>
            <person name="Jo E."/>
        </authorList>
    </citation>
    <scope>NUCLEOTIDE SEQUENCE</scope>
    <source>
        <tissue evidence="2">Whole body</tissue>
    </source>
</reference>
<feature type="transmembrane region" description="Helical" evidence="1">
    <location>
        <begin position="158"/>
        <end position="180"/>
    </location>
</feature>
<keyword evidence="1" id="KW-0812">Transmembrane</keyword>
<comment type="caution">
    <text evidence="2">The sequence shown here is derived from an EMBL/GenBank/DDBJ whole genome shotgun (WGS) entry which is preliminary data.</text>
</comment>
<evidence type="ECO:0000313" key="3">
    <source>
        <dbReference type="Proteomes" id="UP001187531"/>
    </source>
</evidence>
<dbReference type="EMBL" id="JAVRJZ010000010">
    <property type="protein sequence ID" value="KAK2718082.1"/>
    <property type="molecule type" value="Genomic_DNA"/>
</dbReference>
<dbReference type="PANTHER" id="PTHR38553">
    <property type="entry name" value="PROTEIN CBG19621"/>
    <property type="match status" value="1"/>
</dbReference>
<evidence type="ECO:0000256" key="1">
    <source>
        <dbReference type="SAM" id="Phobius"/>
    </source>
</evidence>
<sequence>MSNETFDLMEVGCFLSYDTIACARSSFLGALVLMTMILLVKAAINMKKNFKDETFESVAYQVFILIFAFFLSILCFVNWLLGAHLPQIDLAASCMKLVILINVLLIYGTKALRLVRCEICITFGLAPLCFCLGFYGLFIAVTGMNDVGTTWDECYKPYWIMLSSADVVLVGIITGSAVIIHKSANLVAIEKVVVSELLKRLWTFIVLIQISAVVTFGYDIAVRVLGGSELSCSGIFFHSQIVYSSILTVIMTAKFLFPLWGFLYAFDRKSFITVPHETKIFVVTQGDHSYRVLTTGRGCAYDDNASLLSCSAYEEPSTTQAIFGGAPGSTGLRSPPNQGALTPKEYWKTRTRHSRGSNLSMIKEDIVREVVVEVRTEAEVNQEPLY</sequence>
<dbReference type="Proteomes" id="UP001187531">
    <property type="component" value="Unassembled WGS sequence"/>
</dbReference>
<gene>
    <name evidence="2" type="ORF">QYM36_006763</name>
</gene>
<feature type="transmembrane region" description="Helical" evidence="1">
    <location>
        <begin position="119"/>
        <end position="138"/>
    </location>
</feature>
<name>A0AA88IB94_ARTSF</name>
<protein>
    <submittedName>
        <fullName evidence="2">Uncharacterized protein</fullName>
    </submittedName>
</protein>
<feature type="transmembrane region" description="Helical" evidence="1">
    <location>
        <begin position="241"/>
        <end position="266"/>
    </location>
</feature>
<proteinExistence type="predicted"/>
<feature type="transmembrane region" description="Helical" evidence="1">
    <location>
        <begin position="58"/>
        <end position="81"/>
    </location>
</feature>